<evidence type="ECO:0000313" key="2">
    <source>
        <dbReference type="EMBL" id="MFD2256394.1"/>
    </source>
</evidence>
<protein>
    <submittedName>
        <fullName evidence="2">Outer membrane lipoprotein-sorting protein</fullName>
    </submittedName>
</protein>
<sequence length="238" mass="26761">MKFLIGLAASLTILSASLKAQDPQKILEGARLAATLTEIQEGLQGTLSKSGRKTPITLFLRGKNIQFQFTEKGQPLRIFHMRLSDDKFDLFEIINGKTVNFDRNKLVEPIAGTDLTYEDLSLRFFYWPNPKLEGIEKVAGQDCYKLRLDKPNGAAGRYEAVYVWVHTKFGAFMRIRGHDAKGVLVKEFQVEDVMQVADGVWTLRQMQVATHDSKSGRRASITDVTLNKPSKGTLKGLR</sequence>
<keyword evidence="3" id="KW-1185">Reference proteome</keyword>
<reference evidence="3" key="1">
    <citation type="journal article" date="2019" name="Int. J. Syst. Evol. Microbiol.">
        <title>The Global Catalogue of Microorganisms (GCM) 10K type strain sequencing project: providing services to taxonomists for standard genome sequencing and annotation.</title>
        <authorList>
            <consortium name="The Broad Institute Genomics Platform"/>
            <consortium name="The Broad Institute Genome Sequencing Center for Infectious Disease"/>
            <person name="Wu L."/>
            <person name="Ma J."/>
        </authorList>
    </citation>
    <scope>NUCLEOTIDE SEQUENCE [LARGE SCALE GENOMIC DNA]</scope>
    <source>
        <strain evidence="3">CGMCC 4.7106</strain>
    </source>
</reference>
<keyword evidence="2" id="KW-0449">Lipoprotein</keyword>
<dbReference type="Proteomes" id="UP001597375">
    <property type="component" value="Unassembled WGS sequence"/>
</dbReference>
<dbReference type="InterPro" id="IPR033399">
    <property type="entry name" value="TP_0789-like"/>
</dbReference>
<dbReference type="Pfam" id="PF17131">
    <property type="entry name" value="LolA_like"/>
    <property type="match status" value="1"/>
</dbReference>
<evidence type="ECO:0000259" key="1">
    <source>
        <dbReference type="Pfam" id="PF17131"/>
    </source>
</evidence>
<organism evidence="2 3">
    <name type="scientific">Luteolibacter algae</name>
    <dbReference type="NCBI Taxonomy" id="454151"/>
    <lineage>
        <taxon>Bacteria</taxon>
        <taxon>Pseudomonadati</taxon>
        <taxon>Verrucomicrobiota</taxon>
        <taxon>Verrucomicrobiia</taxon>
        <taxon>Verrucomicrobiales</taxon>
        <taxon>Verrucomicrobiaceae</taxon>
        <taxon>Luteolibacter</taxon>
    </lineage>
</organism>
<dbReference type="EMBL" id="JBHUIT010000008">
    <property type="protein sequence ID" value="MFD2256394.1"/>
    <property type="molecule type" value="Genomic_DNA"/>
</dbReference>
<feature type="domain" description="Uncharacterized protein TP-0789" evidence="1">
    <location>
        <begin position="106"/>
        <end position="229"/>
    </location>
</feature>
<proteinExistence type="predicted"/>
<gene>
    <name evidence="2" type="ORF">ACFSSA_06890</name>
</gene>
<comment type="caution">
    <text evidence="2">The sequence shown here is derived from an EMBL/GenBank/DDBJ whole genome shotgun (WGS) entry which is preliminary data.</text>
</comment>
<evidence type="ECO:0000313" key="3">
    <source>
        <dbReference type="Proteomes" id="UP001597375"/>
    </source>
</evidence>
<dbReference type="Gene3D" id="2.50.20.10">
    <property type="entry name" value="Lipoprotein localisation LolA/LolB/LppX"/>
    <property type="match status" value="1"/>
</dbReference>
<name>A0ABW5D8V1_9BACT</name>
<accession>A0ABW5D8V1</accession>
<dbReference type="CDD" id="cd16329">
    <property type="entry name" value="LolA_like"/>
    <property type="match status" value="1"/>
</dbReference>
<dbReference type="RefSeq" id="WP_386819590.1">
    <property type="nucleotide sequence ID" value="NZ_JBHUIT010000008.1"/>
</dbReference>